<feature type="signal peptide" evidence="1">
    <location>
        <begin position="1"/>
        <end position="36"/>
    </location>
</feature>
<protein>
    <submittedName>
        <fullName evidence="2">DUF1302 domain-containing protein</fullName>
    </submittedName>
</protein>
<reference evidence="2 3" key="1">
    <citation type="submission" date="2019-09" db="EMBL/GenBank/DDBJ databases">
        <title>Wenzhouxiangella sp. Genome sequencing and assembly.</title>
        <authorList>
            <person name="Zhang R."/>
        </authorList>
    </citation>
    <scope>NUCLEOTIDE SEQUENCE [LARGE SCALE GENOMIC DNA]</scope>
    <source>
        <strain evidence="2 3">W260</strain>
    </source>
</reference>
<dbReference type="InterPro" id="IPR010727">
    <property type="entry name" value="DUF1302"/>
</dbReference>
<dbReference type="RefSeq" id="WP_150864740.1">
    <property type="nucleotide sequence ID" value="NZ_VYXP01000007.1"/>
</dbReference>
<dbReference type="AlphaFoldDB" id="A0A5N0T9F9"/>
<evidence type="ECO:0000313" key="3">
    <source>
        <dbReference type="Proteomes" id="UP000325372"/>
    </source>
</evidence>
<dbReference type="EMBL" id="VYXP01000007">
    <property type="protein sequence ID" value="KAA9130436.1"/>
    <property type="molecule type" value="Genomic_DNA"/>
</dbReference>
<accession>A0A5N0T9F9</accession>
<dbReference type="Proteomes" id="UP000325372">
    <property type="component" value="Unassembled WGS sequence"/>
</dbReference>
<comment type="caution">
    <text evidence="2">The sequence shown here is derived from an EMBL/GenBank/DDBJ whole genome shotgun (WGS) entry which is preliminary data.</text>
</comment>
<keyword evidence="3" id="KW-1185">Reference proteome</keyword>
<gene>
    <name evidence="2" type="ORF">F3N42_12060</name>
</gene>
<organism evidence="2 3">
    <name type="scientific">Marinihelvus fidelis</name>
    <dbReference type="NCBI Taxonomy" id="2613842"/>
    <lineage>
        <taxon>Bacteria</taxon>
        <taxon>Pseudomonadati</taxon>
        <taxon>Pseudomonadota</taxon>
        <taxon>Gammaproteobacteria</taxon>
        <taxon>Chromatiales</taxon>
        <taxon>Wenzhouxiangellaceae</taxon>
        <taxon>Marinihelvus</taxon>
    </lineage>
</organism>
<evidence type="ECO:0000313" key="2">
    <source>
        <dbReference type="EMBL" id="KAA9130436.1"/>
    </source>
</evidence>
<evidence type="ECO:0000256" key="1">
    <source>
        <dbReference type="SAM" id="SignalP"/>
    </source>
</evidence>
<sequence>MTNIKTNGSSFSAATRLAPRSMAAAIALALAAPAMAIDFQDPDGEWSGSIDTTISYGASWRATDYDPADVGKSANNPAAFMLPAAQQAATVGRWSNNDDDGDLNYRDAGDVITNVAKITAEADFRWRNYGAFIRASGFYDFENADQDFLNDEAEERVGKDVRLLDAYIWGEHQVGDHFLNWRLGQQVVSWGESTFIQGGLNVINPVDVSKLRLAGSELKEAFEGVNMLWGSMDLTDTVSLEALYMFEWEPIIPDPAGTYWSSSDIATPGATYAMLGFGLYPQPVINQDLFNSVCLRGNLGASDTGLPASLVGAGCALAVPRSETQQASDSGQFGAALRWYAENLNSTEFAFYYLRYHSRLPLISGYALTEVPPPFTSASYFTEYPEDIDLFGVSFNTNVGTWSLAGEVSYRPEAPLQIDDVEILFGALTPLNPLIPAEVNRYKSQLGNFAPGELIQGYHEHSSWQAQATLTKLFGPGNFLQADQVAFVTEAGLNYVDDLHDYSTLRYNGSGTDTGGGADASTGDFNNPVTEPDGFADDFSWGYRMLARASYFNAIGAWTVAPRLAWSHDVDGTTPGPGGSFIDGRKQVTAAVSFSYLDRWVVDVAYTDYLGGGKYNLLRNRDFIAASVSYSF</sequence>
<proteinExistence type="predicted"/>
<keyword evidence="1" id="KW-0732">Signal</keyword>
<feature type="chain" id="PRO_5024281731" evidence="1">
    <location>
        <begin position="37"/>
        <end position="632"/>
    </location>
</feature>
<dbReference type="Pfam" id="PF06980">
    <property type="entry name" value="DUF1302"/>
    <property type="match status" value="1"/>
</dbReference>
<name>A0A5N0T9F9_9GAMM</name>